<dbReference type="InterPro" id="IPR008775">
    <property type="entry name" value="Phytyl_CoA_dOase-like"/>
</dbReference>
<feature type="compositionally biased region" description="Low complexity" evidence="2">
    <location>
        <begin position="121"/>
        <end position="130"/>
    </location>
</feature>
<evidence type="ECO:0000313" key="3">
    <source>
        <dbReference type="EMBL" id="CAF3803899.1"/>
    </source>
</evidence>
<feature type="region of interest" description="Disordered" evidence="2">
    <location>
        <begin position="103"/>
        <end position="183"/>
    </location>
</feature>
<dbReference type="GO" id="GO:0046872">
    <property type="term" value="F:metal ion binding"/>
    <property type="evidence" value="ECO:0007669"/>
    <property type="project" value="UniProtKB-ARBA"/>
</dbReference>
<sequence length="651" mass="73924">MKFQRRILPPHSPIYLEMEEYTAPVSSRQSISFSGSTSDLSEIGSIYSLPVMPKQRSDSLTNLFNMSEDSTSLSNLSIGSYSLSQHSCENGSYTNSTNYTAVSPITLSSQPPQPQPPPLLPLQQQQQQQQSISNNYGSDKISRKQYSSSYRSLSEEQNSPVNNRRFNLNNNNNNNSHRSGDSIRHYHFSSTNMIGNSLATSSQKSFSIKTAETVLNTIGITTSSSHDDLTDKCGLIAHDGNDTENNDEDTTATTTNNNNQNQHQYDEIQNYGDTHFIDNSDENELDMTLSRNTQTTIQTGRGLRKTVLILSIQIMTTNQPVQSTNLSDLSYLSKPIGDLFGQLPVSPDDYSRSFLSEDQIVFYKANGYLTQVRVLTDEQCNRIIDEYKKFLLWNHNHDNSEGNHESHCLDFPEKSLLYEYHSNKSNDPNNVVTHMLGHWRISPLFHDLIFIPTITVPTSQLLAAFHPSKQLMIPVQFWHDQIFAKPAHHGGQVGWHQDHSHWTHSEPMQHITVHIALDDQTEENGTVHYVPGSHLWHRTENGKEVPLPIVNMDFTNMESIKQVLNEDEMKMFQPLPSLLRKGHASFHHPLTVHGSYPNRTSLPRRSAVLNYFVEGTHSNTDEPFFHGVPKIARGEPINSRFFPLVFDPKWM</sequence>
<dbReference type="PANTHER" id="PTHR20883">
    <property type="entry name" value="PHYTANOYL-COA DIOXYGENASE DOMAIN CONTAINING 1"/>
    <property type="match status" value="1"/>
</dbReference>
<evidence type="ECO:0008006" key="8">
    <source>
        <dbReference type="Google" id="ProtNLM"/>
    </source>
</evidence>
<evidence type="ECO:0000313" key="5">
    <source>
        <dbReference type="EMBL" id="CAF3866049.1"/>
    </source>
</evidence>
<comment type="caution">
    <text evidence="5">The sequence shown here is derived from an EMBL/GenBank/DDBJ whole genome shotgun (WGS) entry which is preliminary data.</text>
</comment>
<accession>A0A819FDZ4</accession>
<dbReference type="Proteomes" id="UP000663842">
    <property type="component" value="Unassembled WGS sequence"/>
</dbReference>
<dbReference type="AlphaFoldDB" id="A0A819FDZ4"/>
<dbReference type="GO" id="GO:0016491">
    <property type="term" value="F:oxidoreductase activity"/>
    <property type="evidence" value="ECO:0007669"/>
    <property type="project" value="UniProtKB-ARBA"/>
</dbReference>
<feature type="compositionally biased region" description="Polar residues" evidence="2">
    <location>
        <begin position="144"/>
        <end position="157"/>
    </location>
</feature>
<proteinExistence type="predicted"/>
<feature type="compositionally biased region" description="Low complexity" evidence="2">
    <location>
        <begin position="158"/>
        <end position="177"/>
    </location>
</feature>
<dbReference type="EMBL" id="CAJOBF010000761">
    <property type="protein sequence ID" value="CAF3866049.1"/>
    <property type="molecule type" value="Genomic_DNA"/>
</dbReference>
<evidence type="ECO:0000313" key="4">
    <source>
        <dbReference type="EMBL" id="CAF3810480.1"/>
    </source>
</evidence>
<evidence type="ECO:0000256" key="2">
    <source>
        <dbReference type="SAM" id="MobiDB-lite"/>
    </source>
</evidence>
<feature type="region of interest" description="Disordered" evidence="2">
    <location>
        <begin position="239"/>
        <end position="260"/>
    </location>
</feature>
<evidence type="ECO:0000313" key="7">
    <source>
        <dbReference type="Proteomes" id="UP000663842"/>
    </source>
</evidence>
<gene>
    <name evidence="3" type="ORF">BYL167_LOCUS3152</name>
    <name evidence="4" type="ORF">GIL414_LOCUS1606</name>
    <name evidence="6" type="ORF">SMN809_LOCUS9260</name>
    <name evidence="5" type="ORF">UXM345_LOCUS8653</name>
</gene>
<evidence type="ECO:0000313" key="6">
    <source>
        <dbReference type="EMBL" id="CAF3951222.1"/>
    </source>
</evidence>
<dbReference type="Pfam" id="PF05721">
    <property type="entry name" value="PhyH"/>
    <property type="match status" value="1"/>
</dbReference>
<name>A0A819FDZ4_9BILA</name>
<organism evidence="5 7">
    <name type="scientific">Rotaria magnacalcarata</name>
    <dbReference type="NCBI Taxonomy" id="392030"/>
    <lineage>
        <taxon>Eukaryota</taxon>
        <taxon>Metazoa</taxon>
        <taxon>Spiralia</taxon>
        <taxon>Gnathifera</taxon>
        <taxon>Rotifera</taxon>
        <taxon>Eurotatoria</taxon>
        <taxon>Bdelloidea</taxon>
        <taxon>Philodinida</taxon>
        <taxon>Philodinidae</taxon>
        <taxon>Rotaria</taxon>
    </lineage>
</organism>
<comment type="cofactor">
    <cofactor evidence="1">
        <name>Fe cation</name>
        <dbReference type="ChEBI" id="CHEBI:24875"/>
    </cofactor>
</comment>
<feature type="compositionally biased region" description="Low complexity" evidence="2">
    <location>
        <begin position="251"/>
        <end position="260"/>
    </location>
</feature>
<dbReference type="PANTHER" id="PTHR20883:SF48">
    <property type="entry name" value="ECTOINE DIOXYGENASE"/>
    <property type="match status" value="1"/>
</dbReference>
<dbReference type="Proteomes" id="UP000681967">
    <property type="component" value="Unassembled WGS sequence"/>
</dbReference>
<dbReference type="EMBL" id="CAJOBJ010000273">
    <property type="protein sequence ID" value="CAF3810480.1"/>
    <property type="molecule type" value="Genomic_DNA"/>
</dbReference>
<dbReference type="Gene3D" id="2.60.120.620">
    <property type="entry name" value="q2cbj1_9rhob like domain"/>
    <property type="match status" value="1"/>
</dbReference>
<dbReference type="EMBL" id="CAJOBH010000591">
    <property type="protein sequence ID" value="CAF3803899.1"/>
    <property type="molecule type" value="Genomic_DNA"/>
</dbReference>
<dbReference type="Proteomes" id="UP000681720">
    <property type="component" value="Unassembled WGS sequence"/>
</dbReference>
<dbReference type="Proteomes" id="UP000676336">
    <property type="component" value="Unassembled WGS sequence"/>
</dbReference>
<dbReference type="EMBL" id="CAJOBI010002967">
    <property type="protein sequence ID" value="CAF3951222.1"/>
    <property type="molecule type" value="Genomic_DNA"/>
</dbReference>
<reference evidence="5" key="1">
    <citation type="submission" date="2021-02" db="EMBL/GenBank/DDBJ databases">
        <authorList>
            <person name="Nowell W R."/>
        </authorList>
    </citation>
    <scope>NUCLEOTIDE SEQUENCE</scope>
</reference>
<dbReference type="SUPFAM" id="SSF51197">
    <property type="entry name" value="Clavaminate synthase-like"/>
    <property type="match status" value="1"/>
</dbReference>
<protein>
    <recommendedName>
        <fullName evidence="8">Phytanoyl-CoA dioxygenase</fullName>
    </recommendedName>
</protein>
<evidence type="ECO:0000256" key="1">
    <source>
        <dbReference type="ARBA" id="ARBA00001962"/>
    </source>
</evidence>
<feature type="compositionally biased region" description="Pro residues" evidence="2">
    <location>
        <begin position="111"/>
        <end position="120"/>
    </location>
</feature>